<evidence type="ECO:0000256" key="3">
    <source>
        <dbReference type="ARBA" id="ARBA00023163"/>
    </source>
</evidence>
<dbReference type="InterPro" id="IPR000524">
    <property type="entry name" value="Tscrpt_reg_HTH_GntR"/>
</dbReference>
<keyword evidence="3" id="KW-0804">Transcription</keyword>
<keyword evidence="2" id="KW-0238">DNA-binding</keyword>
<evidence type="ECO:0000256" key="4">
    <source>
        <dbReference type="SAM" id="MobiDB-lite"/>
    </source>
</evidence>
<feature type="region of interest" description="Disordered" evidence="4">
    <location>
        <begin position="205"/>
        <end position="225"/>
    </location>
</feature>
<feature type="domain" description="HTH gntR-type" evidence="5">
    <location>
        <begin position="1"/>
        <end position="61"/>
    </location>
</feature>
<dbReference type="SMART" id="SM00345">
    <property type="entry name" value="HTH_GNTR"/>
    <property type="match status" value="1"/>
</dbReference>
<name>A0A6J7I3H8_9ZZZZ</name>
<dbReference type="InterPro" id="IPR011711">
    <property type="entry name" value="GntR_C"/>
</dbReference>
<sequence length="225" mass="25165">MYEALRDQIIHGLAPLTPLRLNHLAASLAVSTMPVRVALRRLESEGLVTTLPRRGSRVAPLRVEDIEEIQMMRSRIEGLAARTGAPNVDEVGLAEMRRHLASLQKSIKSKDIDGYVAHLRAFEDVCYQASGWPRLTRMVEDLRRSAERYLRIAVAGGGDSVLTSRFWERFYDAVEAKDGAAAEGALNEALMWTLEWIREYLTGSDQNPVPNANKPQRVAKATTKQ</sequence>
<dbReference type="PROSITE" id="PS50949">
    <property type="entry name" value="HTH_GNTR"/>
    <property type="match status" value="1"/>
</dbReference>
<dbReference type="SUPFAM" id="SSF46785">
    <property type="entry name" value="Winged helix' DNA-binding domain"/>
    <property type="match status" value="1"/>
</dbReference>
<evidence type="ECO:0000313" key="6">
    <source>
        <dbReference type="EMBL" id="CAB4925231.1"/>
    </source>
</evidence>
<accession>A0A6J7I3H8</accession>
<dbReference type="Pfam" id="PF00392">
    <property type="entry name" value="GntR"/>
    <property type="match status" value="1"/>
</dbReference>
<proteinExistence type="predicted"/>
<dbReference type="PANTHER" id="PTHR43537">
    <property type="entry name" value="TRANSCRIPTIONAL REGULATOR, GNTR FAMILY"/>
    <property type="match status" value="1"/>
</dbReference>
<dbReference type="PANTHER" id="PTHR43537:SF49">
    <property type="entry name" value="TRANSCRIPTIONAL REGULATORY PROTEIN"/>
    <property type="match status" value="1"/>
</dbReference>
<evidence type="ECO:0000256" key="2">
    <source>
        <dbReference type="ARBA" id="ARBA00023125"/>
    </source>
</evidence>
<dbReference type="Pfam" id="PF07729">
    <property type="entry name" value="FCD"/>
    <property type="match status" value="1"/>
</dbReference>
<dbReference type="SMART" id="SM00895">
    <property type="entry name" value="FCD"/>
    <property type="match status" value="1"/>
</dbReference>
<evidence type="ECO:0000259" key="5">
    <source>
        <dbReference type="PROSITE" id="PS50949"/>
    </source>
</evidence>
<protein>
    <submittedName>
        <fullName evidence="6">Unannotated protein</fullName>
    </submittedName>
</protein>
<dbReference type="Gene3D" id="1.10.10.10">
    <property type="entry name" value="Winged helix-like DNA-binding domain superfamily/Winged helix DNA-binding domain"/>
    <property type="match status" value="1"/>
</dbReference>
<dbReference type="Gene3D" id="1.20.120.530">
    <property type="entry name" value="GntR ligand-binding domain-like"/>
    <property type="match status" value="1"/>
</dbReference>
<dbReference type="EMBL" id="CAFBND010000002">
    <property type="protein sequence ID" value="CAB4925231.1"/>
    <property type="molecule type" value="Genomic_DNA"/>
</dbReference>
<dbReference type="InterPro" id="IPR036388">
    <property type="entry name" value="WH-like_DNA-bd_sf"/>
</dbReference>
<dbReference type="GO" id="GO:0003700">
    <property type="term" value="F:DNA-binding transcription factor activity"/>
    <property type="evidence" value="ECO:0007669"/>
    <property type="project" value="InterPro"/>
</dbReference>
<dbReference type="InterPro" id="IPR008920">
    <property type="entry name" value="TF_FadR/GntR_C"/>
</dbReference>
<organism evidence="6">
    <name type="scientific">freshwater metagenome</name>
    <dbReference type="NCBI Taxonomy" id="449393"/>
    <lineage>
        <taxon>unclassified sequences</taxon>
        <taxon>metagenomes</taxon>
        <taxon>ecological metagenomes</taxon>
    </lineage>
</organism>
<dbReference type="GO" id="GO:0003677">
    <property type="term" value="F:DNA binding"/>
    <property type="evidence" value="ECO:0007669"/>
    <property type="project" value="UniProtKB-KW"/>
</dbReference>
<dbReference type="SUPFAM" id="SSF48008">
    <property type="entry name" value="GntR ligand-binding domain-like"/>
    <property type="match status" value="1"/>
</dbReference>
<gene>
    <name evidence="6" type="ORF">UFOPK3752_00086</name>
    <name evidence="7" type="ORF">UFOPK4150_00256</name>
</gene>
<dbReference type="AlphaFoldDB" id="A0A6J7I3H8"/>
<keyword evidence="1" id="KW-0805">Transcription regulation</keyword>
<feature type="compositionally biased region" description="Polar residues" evidence="4">
    <location>
        <begin position="205"/>
        <end position="214"/>
    </location>
</feature>
<dbReference type="EMBL" id="CAFBPU010000004">
    <property type="protein sequence ID" value="CAB5021197.1"/>
    <property type="molecule type" value="Genomic_DNA"/>
</dbReference>
<dbReference type="InterPro" id="IPR036390">
    <property type="entry name" value="WH_DNA-bd_sf"/>
</dbReference>
<evidence type="ECO:0000313" key="7">
    <source>
        <dbReference type="EMBL" id="CAB5021197.1"/>
    </source>
</evidence>
<evidence type="ECO:0000256" key="1">
    <source>
        <dbReference type="ARBA" id="ARBA00023015"/>
    </source>
</evidence>
<reference evidence="6" key="1">
    <citation type="submission" date="2020-05" db="EMBL/GenBank/DDBJ databases">
        <authorList>
            <person name="Chiriac C."/>
            <person name="Salcher M."/>
            <person name="Ghai R."/>
            <person name="Kavagutti S V."/>
        </authorList>
    </citation>
    <scope>NUCLEOTIDE SEQUENCE</scope>
</reference>